<keyword evidence="2" id="KW-0408">Iron</keyword>
<accession>A0ABP7GT34</accession>
<dbReference type="PRINTS" id="PR00415">
    <property type="entry name" value="ACONITASE"/>
</dbReference>
<sequence length="426" mass="45539">MNLVEKILARASGKESVAAGDVVVADVDRLVMHDLSAYLTSKVYEERIGTELPYPDRVVTVFDHHFSPPTEHQADVLNWNRAWSKRRGTRLFDCGNGNIHNVLMQSGLALPGQIVVGSDSHTPVHGAVGALAVALGNDSHAGTVMPFGKAWFRVPELVQIELSGQLQPGVTPRDVALWLVKELGEGSVIYKALEFTGPFIKNLDFWDRWLFPVLCVDLGAKCGYIEPDAVTRSFVQSLPGGSLDGLVNGDGDPASDIRRFDVGAVAPQVAAPPTVGNVHGVDELAGTPVQWAELGGHSGGRVKDFVLAAEVLRGRHIHPDVKLNLVPGSREVFRQVLELGLVAELHEAGGTWFPPSTGSNQMVNMGAMSAGEAMISTHARNFPGRNGSTHSSMYLAAAHTVAASALVGTIADPRNIVENAVKEKEA</sequence>
<keyword evidence="3" id="KW-0411">Iron-sulfur</keyword>
<dbReference type="Proteomes" id="UP001500540">
    <property type="component" value="Unassembled WGS sequence"/>
</dbReference>
<organism evidence="6 7">
    <name type="scientific">Microbacterium kribbense</name>
    <dbReference type="NCBI Taxonomy" id="433645"/>
    <lineage>
        <taxon>Bacteria</taxon>
        <taxon>Bacillati</taxon>
        <taxon>Actinomycetota</taxon>
        <taxon>Actinomycetes</taxon>
        <taxon>Micrococcales</taxon>
        <taxon>Microbacteriaceae</taxon>
        <taxon>Microbacterium</taxon>
    </lineage>
</organism>
<evidence type="ECO:0000313" key="6">
    <source>
        <dbReference type="EMBL" id="GAA3773188.1"/>
    </source>
</evidence>
<dbReference type="InterPro" id="IPR036008">
    <property type="entry name" value="Aconitase_4Fe-4S_dom"/>
</dbReference>
<dbReference type="PANTHER" id="PTHR43822:SF2">
    <property type="entry name" value="HOMOACONITASE, MITOCHONDRIAL"/>
    <property type="match status" value="1"/>
</dbReference>
<dbReference type="InterPro" id="IPR015931">
    <property type="entry name" value="Acnase/IPM_dHydase_lsu_aba_1/3"/>
</dbReference>
<dbReference type="InterPro" id="IPR050067">
    <property type="entry name" value="IPM_dehydratase_rel_enz"/>
</dbReference>
<evidence type="ECO:0000256" key="1">
    <source>
        <dbReference type="ARBA" id="ARBA00022723"/>
    </source>
</evidence>
<dbReference type="Pfam" id="PF00330">
    <property type="entry name" value="Aconitase"/>
    <property type="match status" value="2"/>
</dbReference>
<dbReference type="SUPFAM" id="SSF53732">
    <property type="entry name" value="Aconitase iron-sulfur domain"/>
    <property type="match status" value="1"/>
</dbReference>
<keyword evidence="7" id="KW-1185">Reference proteome</keyword>
<evidence type="ECO:0000256" key="3">
    <source>
        <dbReference type="ARBA" id="ARBA00023014"/>
    </source>
</evidence>
<dbReference type="Gene3D" id="3.30.499.10">
    <property type="entry name" value="Aconitase, domain 3"/>
    <property type="match status" value="2"/>
</dbReference>
<keyword evidence="4" id="KW-0456">Lyase</keyword>
<gene>
    <name evidence="6" type="primary">hacA_2</name>
    <name evidence="6" type="ORF">GCM10022240_26410</name>
</gene>
<evidence type="ECO:0000256" key="2">
    <source>
        <dbReference type="ARBA" id="ARBA00023004"/>
    </source>
</evidence>
<dbReference type="InterPro" id="IPR001030">
    <property type="entry name" value="Acoase/IPM_deHydtase_lsu_aba"/>
</dbReference>
<dbReference type="RefSeq" id="WP_344784390.1">
    <property type="nucleotide sequence ID" value="NZ_BAABAF010000009.1"/>
</dbReference>
<feature type="domain" description="Aconitase/3-isopropylmalate dehydratase large subunit alpha/beta/alpha" evidence="5">
    <location>
        <begin position="283"/>
        <end position="408"/>
    </location>
</feature>
<evidence type="ECO:0000256" key="4">
    <source>
        <dbReference type="ARBA" id="ARBA00023239"/>
    </source>
</evidence>
<keyword evidence="1" id="KW-0479">Metal-binding</keyword>
<evidence type="ECO:0000313" key="7">
    <source>
        <dbReference type="Proteomes" id="UP001500540"/>
    </source>
</evidence>
<reference evidence="7" key="1">
    <citation type="journal article" date="2019" name="Int. J. Syst. Evol. Microbiol.">
        <title>The Global Catalogue of Microorganisms (GCM) 10K type strain sequencing project: providing services to taxonomists for standard genome sequencing and annotation.</title>
        <authorList>
            <consortium name="The Broad Institute Genomics Platform"/>
            <consortium name="The Broad Institute Genome Sequencing Center for Infectious Disease"/>
            <person name="Wu L."/>
            <person name="Ma J."/>
        </authorList>
    </citation>
    <scope>NUCLEOTIDE SEQUENCE [LARGE SCALE GENOMIC DNA]</scope>
    <source>
        <strain evidence="7">JCM 16950</strain>
    </source>
</reference>
<evidence type="ECO:0000259" key="5">
    <source>
        <dbReference type="Pfam" id="PF00330"/>
    </source>
</evidence>
<feature type="domain" description="Aconitase/3-isopropylmalate dehydratase large subunit alpha/beta/alpha" evidence="5">
    <location>
        <begin position="70"/>
        <end position="236"/>
    </location>
</feature>
<dbReference type="EMBL" id="BAABAF010000009">
    <property type="protein sequence ID" value="GAA3773188.1"/>
    <property type="molecule type" value="Genomic_DNA"/>
</dbReference>
<proteinExistence type="predicted"/>
<comment type="caution">
    <text evidence="6">The sequence shown here is derived from an EMBL/GenBank/DDBJ whole genome shotgun (WGS) entry which is preliminary data.</text>
</comment>
<name>A0ABP7GT34_9MICO</name>
<protein>
    <submittedName>
        <fullName evidence="6">Homoaconitase large subunit</fullName>
    </submittedName>
</protein>
<dbReference type="PANTHER" id="PTHR43822">
    <property type="entry name" value="HOMOACONITASE, MITOCHONDRIAL-RELATED"/>
    <property type="match status" value="1"/>
</dbReference>